<reference evidence="9" key="1">
    <citation type="submission" date="2015-03" db="EMBL/GenBank/DDBJ databases">
        <authorList>
            <person name="Nijsse Bart"/>
        </authorList>
    </citation>
    <scope>NUCLEOTIDE SEQUENCE [LARGE SCALE GENOMIC DNA]</scope>
</reference>
<evidence type="ECO:0000259" key="7">
    <source>
        <dbReference type="Pfam" id="PF10035"/>
    </source>
</evidence>
<comment type="subcellular location">
    <subcellularLocation>
        <location evidence="1">Cell membrane</location>
        <topology evidence="1">Multi-pass membrane protein</topology>
    </subcellularLocation>
</comment>
<accession>A0A0U1KU39</accession>
<dbReference type="GO" id="GO:0005886">
    <property type="term" value="C:plasma membrane"/>
    <property type="evidence" value="ECO:0007669"/>
    <property type="project" value="UniProtKB-SubCell"/>
</dbReference>
<sequence>MVKRKWLRDYLGIVLGTVITAVALNMFLIPNKVAAGGISGLATVLHHTFGLPVGMTMLAFDIPMLLLSVKILGTRFGMNTLLGAGILAVSIDLSAPFIPVLTQDLLLNSLYGGILAGVGMGIVFKFKGTTAGTDLAAAIIHKLTKISIGQALLGVDFFVIATAGLVFGSAELSLYGLISLFVTTQIIDLVQEGSSNAKAFFIMSQSPEKVSEAIMTELGRGVTYLSGRGAYTHADREVVFCVVSTREVSAVKDLVYRIDCQAFVIVTDAHEVLGEGFTNYR</sequence>
<dbReference type="RefSeq" id="WP_021169141.1">
    <property type="nucleotide sequence ID" value="NZ_CTRP01000003.1"/>
</dbReference>
<feature type="transmembrane region" description="Helical" evidence="6">
    <location>
        <begin position="12"/>
        <end position="29"/>
    </location>
</feature>
<feature type="transmembrane region" description="Helical" evidence="6">
    <location>
        <begin position="49"/>
        <end position="69"/>
    </location>
</feature>
<gene>
    <name evidence="8" type="ORF">SpAn4DRAFT_1372</name>
</gene>
<dbReference type="InterPro" id="IPR019264">
    <property type="entry name" value="DUF2179"/>
</dbReference>
<dbReference type="EMBL" id="CTRP01000003">
    <property type="protein sequence ID" value="CQR70403.1"/>
    <property type="molecule type" value="Genomic_DNA"/>
</dbReference>
<proteinExistence type="predicted"/>
<dbReference type="InterPro" id="IPR051461">
    <property type="entry name" value="UPF0750_membrane"/>
</dbReference>
<feature type="domain" description="DUF2179" evidence="7">
    <location>
        <begin position="220"/>
        <end position="274"/>
    </location>
</feature>
<evidence type="ECO:0000256" key="6">
    <source>
        <dbReference type="SAM" id="Phobius"/>
    </source>
</evidence>
<keyword evidence="5 6" id="KW-0472">Membrane</keyword>
<evidence type="ECO:0000313" key="8">
    <source>
        <dbReference type="EMBL" id="CQR70403.1"/>
    </source>
</evidence>
<dbReference type="PANTHER" id="PTHR33545">
    <property type="entry name" value="UPF0750 MEMBRANE PROTEIN YITT-RELATED"/>
    <property type="match status" value="1"/>
</dbReference>
<feature type="transmembrane region" description="Helical" evidence="6">
    <location>
        <begin position="81"/>
        <end position="99"/>
    </location>
</feature>
<dbReference type="AlphaFoldDB" id="A0A0U1KU39"/>
<evidence type="ECO:0000313" key="9">
    <source>
        <dbReference type="Proteomes" id="UP000049855"/>
    </source>
</evidence>
<dbReference type="Pfam" id="PF10035">
    <property type="entry name" value="DUF2179"/>
    <property type="match status" value="1"/>
</dbReference>
<feature type="transmembrane region" description="Helical" evidence="6">
    <location>
        <begin position="146"/>
        <end position="166"/>
    </location>
</feature>
<dbReference type="Proteomes" id="UP000049855">
    <property type="component" value="Unassembled WGS sequence"/>
</dbReference>
<evidence type="ECO:0000256" key="2">
    <source>
        <dbReference type="ARBA" id="ARBA00022475"/>
    </source>
</evidence>
<keyword evidence="2" id="KW-1003">Cell membrane</keyword>
<dbReference type="Pfam" id="PF02588">
    <property type="entry name" value="YitT_membrane"/>
    <property type="match status" value="1"/>
</dbReference>
<keyword evidence="9" id="KW-1185">Reference proteome</keyword>
<feature type="transmembrane region" description="Helical" evidence="6">
    <location>
        <begin position="105"/>
        <end position="126"/>
    </location>
</feature>
<evidence type="ECO:0000256" key="1">
    <source>
        <dbReference type="ARBA" id="ARBA00004651"/>
    </source>
</evidence>
<dbReference type="PANTHER" id="PTHR33545:SF9">
    <property type="entry name" value="UPF0750 MEMBRANE PROTEIN YITE"/>
    <property type="match status" value="1"/>
</dbReference>
<evidence type="ECO:0000256" key="3">
    <source>
        <dbReference type="ARBA" id="ARBA00022692"/>
    </source>
</evidence>
<protein>
    <recommendedName>
        <fullName evidence="7">DUF2179 domain-containing protein</fullName>
    </recommendedName>
</protein>
<keyword evidence="4 6" id="KW-1133">Transmembrane helix</keyword>
<evidence type="ECO:0000256" key="4">
    <source>
        <dbReference type="ARBA" id="ARBA00022989"/>
    </source>
</evidence>
<keyword evidence="3 6" id="KW-0812">Transmembrane</keyword>
<name>A0A0U1KU39_9FIRM</name>
<dbReference type="Gene3D" id="3.30.70.120">
    <property type="match status" value="1"/>
</dbReference>
<dbReference type="InterPro" id="IPR003740">
    <property type="entry name" value="YitT"/>
</dbReference>
<dbReference type="PIRSF" id="PIRSF006483">
    <property type="entry name" value="Membrane_protein_YitT"/>
    <property type="match status" value="1"/>
</dbReference>
<dbReference type="CDD" id="cd16380">
    <property type="entry name" value="YitT_C"/>
    <property type="match status" value="1"/>
</dbReference>
<organism evidence="8 9">
    <name type="scientific">Sporomusa ovata</name>
    <dbReference type="NCBI Taxonomy" id="2378"/>
    <lineage>
        <taxon>Bacteria</taxon>
        <taxon>Bacillati</taxon>
        <taxon>Bacillota</taxon>
        <taxon>Negativicutes</taxon>
        <taxon>Selenomonadales</taxon>
        <taxon>Sporomusaceae</taxon>
        <taxon>Sporomusa</taxon>
    </lineage>
</organism>
<dbReference type="InterPro" id="IPR015867">
    <property type="entry name" value="N-reg_PII/ATP_PRibTrfase_C"/>
</dbReference>
<evidence type="ECO:0000256" key="5">
    <source>
        <dbReference type="ARBA" id="ARBA00023136"/>
    </source>
</evidence>